<dbReference type="NCBIfam" id="TIGR00229">
    <property type="entry name" value="sensory_box"/>
    <property type="match status" value="1"/>
</dbReference>
<dbReference type="SUPFAM" id="SSF55781">
    <property type="entry name" value="GAF domain-like"/>
    <property type="match status" value="1"/>
</dbReference>
<dbReference type="PANTHER" id="PTHR44757">
    <property type="entry name" value="DIGUANYLATE CYCLASE DGCP"/>
    <property type="match status" value="1"/>
</dbReference>
<dbReference type="InterPro" id="IPR000014">
    <property type="entry name" value="PAS"/>
</dbReference>
<dbReference type="PANTHER" id="PTHR44757:SF2">
    <property type="entry name" value="BIOFILM ARCHITECTURE MAINTENANCE PROTEIN MBAA"/>
    <property type="match status" value="1"/>
</dbReference>
<dbReference type="PROSITE" id="PS50887">
    <property type="entry name" value="GGDEF"/>
    <property type="match status" value="1"/>
</dbReference>
<dbReference type="PROSITE" id="PS50113">
    <property type="entry name" value="PAC"/>
    <property type="match status" value="1"/>
</dbReference>
<dbReference type="InterPro" id="IPR029016">
    <property type="entry name" value="GAF-like_dom_sf"/>
</dbReference>
<dbReference type="InterPro" id="IPR003018">
    <property type="entry name" value="GAF"/>
</dbReference>
<comment type="caution">
    <text evidence="5">The sequence shown here is derived from an EMBL/GenBank/DDBJ whole genome shotgun (WGS) entry which is preliminary data.</text>
</comment>
<feature type="domain" description="GGDEF" evidence="4">
    <location>
        <begin position="355"/>
        <end position="490"/>
    </location>
</feature>
<sequence length="495" mass="54468">MGDEHGLRERLEAFRRLHRVSQELNSARDLSATLQTLVDSVVSSLGFGVAAINVVHDDLLRVAAVAGPADVRATLEGQTGPRRAWEEVLDSAVRWGALRFLPHGVRDLPEDVPTWVPAEGSSEEPDAWHPEDILVAPLYAPTGELVGVLSVDLPTDGKVPGELQRELLEMFAAQAAIAVDNARLHAEVLSTMDRLEQEHRALRASEESFRQVFELAPSGMAVTSLHPADEGALLRVNAALCDMLGYSEEELLRLGLPAVVDRRDRNLLPRGGRTYRGDLRLVCGDGRALWVSTNSSVVLDAAGRPDFKLLHLVDVSERHDREEQLAHLAAHDPLTGLSNRAELRARLGQLVSDRRHVSVLFCDIDRFKRINDQFGHEVGDRVLVEVARRLRVHVRKQDVVARVGGDEFVLALRDTTEEEAAALARRLAADVRRPVHFDERDIEVTVSIGLGASSAGVDSVDELLRTADQAMYRVKLLRTYGEAEPATTEPTTTSA</sequence>
<dbReference type="Gene3D" id="3.30.450.40">
    <property type="match status" value="1"/>
</dbReference>
<dbReference type="NCBIfam" id="TIGR00254">
    <property type="entry name" value="GGDEF"/>
    <property type="match status" value="1"/>
</dbReference>
<dbReference type="InterPro" id="IPR029787">
    <property type="entry name" value="Nucleotide_cyclase"/>
</dbReference>
<dbReference type="AlphaFoldDB" id="A0A927MVB0"/>
<evidence type="ECO:0000313" key="6">
    <source>
        <dbReference type="Proteomes" id="UP000638648"/>
    </source>
</evidence>
<evidence type="ECO:0000259" key="4">
    <source>
        <dbReference type="PROSITE" id="PS50887"/>
    </source>
</evidence>
<dbReference type="Pfam" id="PF00990">
    <property type="entry name" value="GGDEF"/>
    <property type="match status" value="1"/>
</dbReference>
<evidence type="ECO:0000259" key="2">
    <source>
        <dbReference type="PROSITE" id="PS50112"/>
    </source>
</evidence>
<dbReference type="Gene3D" id="3.30.450.20">
    <property type="entry name" value="PAS domain"/>
    <property type="match status" value="1"/>
</dbReference>
<evidence type="ECO:0000259" key="3">
    <source>
        <dbReference type="PROSITE" id="PS50113"/>
    </source>
</evidence>
<dbReference type="Pfam" id="PF13188">
    <property type="entry name" value="PAS_8"/>
    <property type="match status" value="1"/>
</dbReference>
<reference evidence="5" key="1">
    <citation type="submission" date="2020-10" db="EMBL/GenBank/DDBJ databases">
        <title>Sequencing the genomes of 1000 actinobacteria strains.</title>
        <authorList>
            <person name="Klenk H.-P."/>
        </authorList>
    </citation>
    <scope>NUCLEOTIDE SEQUENCE</scope>
    <source>
        <strain evidence="5">DSM 45354</strain>
    </source>
</reference>
<keyword evidence="1" id="KW-0175">Coiled coil</keyword>
<dbReference type="FunFam" id="3.30.70.270:FF:000001">
    <property type="entry name" value="Diguanylate cyclase domain protein"/>
    <property type="match status" value="1"/>
</dbReference>
<dbReference type="SMART" id="SM00267">
    <property type="entry name" value="GGDEF"/>
    <property type="match status" value="1"/>
</dbReference>
<proteinExistence type="predicted"/>
<dbReference type="CDD" id="cd00130">
    <property type="entry name" value="PAS"/>
    <property type="match status" value="1"/>
</dbReference>
<evidence type="ECO:0000256" key="1">
    <source>
        <dbReference type="SAM" id="Coils"/>
    </source>
</evidence>
<dbReference type="InterPro" id="IPR035965">
    <property type="entry name" value="PAS-like_dom_sf"/>
</dbReference>
<accession>A0A927MVB0</accession>
<dbReference type="InterPro" id="IPR043128">
    <property type="entry name" value="Rev_trsase/Diguanyl_cyclase"/>
</dbReference>
<dbReference type="SMART" id="SM00065">
    <property type="entry name" value="GAF"/>
    <property type="match status" value="1"/>
</dbReference>
<dbReference type="Pfam" id="PF01590">
    <property type="entry name" value="GAF"/>
    <property type="match status" value="1"/>
</dbReference>
<evidence type="ECO:0000313" key="5">
    <source>
        <dbReference type="EMBL" id="MBE1607550.1"/>
    </source>
</evidence>
<feature type="domain" description="PAS" evidence="2">
    <location>
        <begin position="205"/>
        <end position="252"/>
    </location>
</feature>
<dbReference type="SUPFAM" id="SSF55785">
    <property type="entry name" value="PYP-like sensor domain (PAS domain)"/>
    <property type="match status" value="1"/>
</dbReference>
<dbReference type="PROSITE" id="PS50112">
    <property type="entry name" value="PAS"/>
    <property type="match status" value="1"/>
</dbReference>
<dbReference type="InterPro" id="IPR000700">
    <property type="entry name" value="PAS-assoc_C"/>
</dbReference>
<dbReference type="EMBL" id="JADBEM010000001">
    <property type="protein sequence ID" value="MBE1607550.1"/>
    <property type="molecule type" value="Genomic_DNA"/>
</dbReference>
<organism evidence="5 6">
    <name type="scientific">Actinopolymorpha pittospori</name>
    <dbReference type="NCBI Taxonomy" id="648752"/>
    <lineage>
        <taxon>Bacteria</taxon>
        <taxon>Bacillati</taxon>
        <taxon>Actinomycetota</taxon>
        <taxon>Actinomycetes</taxon>
        <taxon>Propionibacteriales</taxon>
        <taxon>Actinopolymorphaceae</taxon>
        <taxon>Actinopolymorpha</taxon>
    </lineage>
</organism>
<dbReference type="CDD" id="cd01949">
    <property type="entry name" value="GGDEF"/>
    <property type="match status" value="1"/>
</dbReference>
<dbReference type="SUPFAM" id="SSF55073">
    <property type="entry name" value="Nucleotide cyclase"/>
    <property type="match status" value="1"/>
</dbReference>
<feature type="domain" description="PAC" evidence="3">
    <location>
        <begin position="275"/>
        <end position="327"/>
    </location>
</feature>
<dbReference type="Gene3D" id="3.30.70.270">
    <property type="match status" value="1"/>
</dbReference>
<dbReference type="SMART" id="SM00091">
    <property type="entry name" value="PAS"/>
    <property type="match status" value="1"/>
</dbReference>
<gene>
    <name evidence="5" type="ORF">HEB94_004398</name>
</gene>
<name>A0A927MVB0_9ACTN</name>
<dbReference type="InterPro" id="IPR052155">
    <property type="entry name" value="Biofilm_reg_signaling"/>
</dbReference>
<feature type="coiled-coil region" evidence="1">
    <location>
        <begin position="185"/>
        <end position="212"/>
    </location>
</feature>
<keyword evidence="6" id="KW-1185">Reference proteome</keyword>
<dbReference type="Proteomes" id="UP000638648">
    <property type="component" value="Unassembled WGS sequence"/>
</dbReference>
<dbReference type="InterPro" id="IPR000160">
    <property type="entry name" value="GGDEF_dom"/>
</dbReference>
<protein>
    <submittedName>
        <fullName evidence="5">Diguanylate cyclase (GGDEF)-like protein/PAS domain S-box-containing protein</fullName>
    </submittedName>
</protein>
<dbReference type="RefSeq" id="WP_192751478.1">
    <property type="nucleotide sequence ID" value="NZ_BAABJL010000207.1"/>
</dbReference>